<protein>
    <submittedName>
        <fullName evidence="1">Uncharacterized protein</fullName>
    </submittedName>
</protein>
<keyword evidence="2" id="KW-1185">Reference proteome</keyword>
<proteinExistence type="predicted"/>
<accession>A0ABW0HM74</accession>
<evidence type="ECO:0000313" key="2">
    <source>
        <dbReference type="Proteomes" id="UP001596113"/>
    </source>
</evidence>
<name>A0ABW0HM74_9BACL</name>
<gene>
    <name evidence="1" type="ORF">ACFPOF_02010</name>
</gene>
<organism evidence="1 2">
    <name type="scientific">Cohnella soli</name>
    <dbReference type="NCBI Taxonomy" id="425005"/>
    <lineage>
        <taxon>Bacteria</taxon>
        <taxon>Bacillati</taxon>
        <taxon>Bacillota</taxon>
        <taxon>Bacilli</taxon>
        <taxon>Bacillales</taxon>
        <taxon>Paenibacillaceae</taxon>
        <taxon>Cohnella</taxon>
    </lineage>
</organism>
<reference evidence="2" key="1">
    <citation type="journal article" date="2019" name="Int. J. Syst. Evol. Microbiol.">
        <title>The Global Catalogue of Microorganisms (GCM) 10K type strain sequencing project: providing services to taxonomists for standard genome sequencing and annotation.</title>
        <authorList>
            <consortium name="The Broad Institute Genomics Platform"/>
            <consortium name="The Broad Institute Genome Sequencing Center for Infectious Disease"/>
            <person name="Wu L."/>
            <person name="Ma J."/>
        </authorList>
    </citation>
    <scope>NUCLEOTIDE SEQUENCE [LARGE SCALE GENOMIC DNA]</scope>
    <source>
        <strain evidence="2">CGMCC 1.18575</strain>
    </source>
</reference>
<dbReference type="EMBL" id="JBHSMI010000003">
    <property type="protein sequence ID" value="MFC5401495.1"/>
    <property type="molecule type" value="Genomic_DNA"/>
</dbReference>
<evidence type="ECO:0000313" key="1">
    <source>
        <dbReference type="EMBL" id="MFC5401495.1"/>
    </source>
</evidence>
<comment type="caution">
    <text evidence="1">The sequence shown here is derived from an EMBL/GenBank/DDBJ whole genome shotgun (WGS) entry which is preliminary data.</text>
</comment>
<sequence length="108" mass="12961">MIKYNYANKLSNDEINVIWRKLNNDGEIEHVFSYTEKFAELLSDPAKAREVNREDRLEIEEWYAKCEIALRKMVNNVRYSNEQRDKFLERYTKCIKLSGHINQRSVAD</sequence>
<dbReference type="Proteomes" id="UP001596113">
    <property type="component" value="Unassembled WGS sequence"/>
</dbReference>
<dbReference type="RefSeq" id="WP_378129108.1">
    <property type="nucleotide sequence ID" value="NZ_JBHSMI010000003.1"/>
</dbReference>